<feature type="transmembrane region" description="Helical" evidence="1">
    <location>
        <begin position="91"/>
        <end position="114"/>
    </location>
</feature>
<proteinExistence type="predicted"/>
<sequence>MYINDPACAEYELNFVMTGIIVNTSLAIGTLFIIIFGIIKSPKVVDASTRAKIERKLIIHTCAQSIMLICWFGSIYLSIGLPNLSDEMFTFLDTLSTFLFFMQHYPPMLLPLFLK</sequence>
<keyword evidence="1" id="KW-0812">Transmembrane</keyword>
<accession>A0A7E4ZUU3</accession>
<protein>
    <submittedName>
        <fullName evidence="3">G protein-coupled receptor</fullName>
    </submittedName>
</protein>
<feature type="transmembrane region" description="Helical" evidence="1">
    <location>
        <begin position="15"/>
        <end position="36"/>
    </location>
</feature>
<evidence type="ECO:0000313" key="2">
    <source>
        <dbReference type="Proteomes" id="UP000492821"/>
    </source>
</evidence>
<keyword evidence="1" id="KW-1133">Transmembrane helix</keyword>
<reference evidence="2" key="1">
    <citation type="journal article" date="2013" name="Genetics">
        <title>The draft genome and transcriptome of Panagrellus redivivus are shaped by the harsh demands of a free-living lifestyle.</title>
        <authorList>
            <person name="Srinivasan J."/>
            <person name="Dillman A.R."/>
            <person name="Macchietto M.G."/>
            <person name="Heikkinen L."/>
            <person name="Lakso M."/>
            <person name="Fracchia K.M."/>
            <person name="Antoshechkin I."/>
            <person name="Mortazavi A."/>
            <person name="Wong G."/>
            <person name="Sternberg P.W."/>
        </authorList>
    </citation>
    <scope>NUCLEOTIDE SEQUENCE [LARGE SCALE GENOMIC DNA]</scope>
    <source>
        <strain evidence="2">MT8872</strain>
    </source>
</reference>
<keyword evidence="1" id="KW-0472">Membrane</keyword>
<organism evidence="2 3">
    <name type="scientific">Panagrellus redivivus</name>
    <name type="common">Microworm</name>
    <dbReference type="NCBI Taxonomy" id="6233"/>
    <lineage>
        <taxon>Eukaryota</taxon>
        <taxon>Metazoa</taxon>
        <taxon>Ecdysozoa</taxon>
        <taxon>Nematoda</taxon>
        <taxon>Chromadorea</taxon>
        <taxon>Rhabditida</taxon>
        <taxon>Tylenchina</taxon>
        <taxon>Panagrolaimomorpha</taxon>
        <taxon>Panagrolaimoidea</taxon>
        <taxon>Panagrolaimidae</taxon>
        <taxon>Panagrellus</taxon>
    </lineage>
</organism>
<reference evidence="3" key="2">
    <citation type="submission" date="2020-10" db="UniProtKB">
        <authorList>
            <consortium name="WormBaseParasite"/>
        </authorList>
    </citation>
    <scope>IDENTIFICATION</scope>
</reference>
<keyword evidence="2" id="KW-1185">Reference proteome</keyword>
<evidence type="ECO:0000256" key="1">
    <source>
        <dbReference type="SAM" id="Phobius"/>
    </source>
</evidence>
<dbReference type="AlphaFoldDB" id="A0A7E4ZUU3"/>
<feature type="transmembrane region" description="Helical" evidence="1">
    <location>
        <begin position="57"/>
        <end position="79"/>
    </location>
</feature>
<dbReference type="WBParaSite" id="Pan_g18615.t1">
    <property type="protein sequence ID" value="Pan_g18615.t1"/>
    <property type="gene ID" value="Pan_g18615"/>
</dbReference>
<name>A0A7E4ZUU3_PANRE</name>
<dbReference type="Proteomes" id="UP000492821">
    <property type="component" value="Unassembled WGS sequence"/>
</dbReference>
<evidence type="ECO:0000313" key="3">
    <source>
        <dbReference type="WBParaSite" id="Pan_g18615.t1"/>
    </source>
</evidence>